<dbReference type="InterPro" id="IPR004843">
    <property type="entry name" value="Calcineurin-like_PHP"/>
</dbReference>
<feature type="domain" description="Calcineurin-like phosphoesterase" evidence="1">
    <location>
        <begin position="2"/>
        <end position="227"/>
    </location>
</feature>
<evidence type="ECO:0000259" key="1">
    <source>
        <dbReference type="Pfam" id="PF00149"/>
    </source>
</evidence>
<dbReference type="EMBL" id="JAHLOQ010000011">
    <property type="protein sequence ID" value="MBU5335895.1"/>
    <property type="molecule type" value="Genomic_DNA"/>
</dbReference>
<name>A0ABS6DVM6_9FIRM</name>
<accession>A0ABS6DVM6</accession>
<proteinExistence type="predicted"/>
<dbReference type="Proteomes" id="UP001196301">
    <property type="component" value="Unassembled WGS sequence"/>
</dbReference>
<keyword evidence="3" id="KW-1185">Reference proteome</keyword>
<dbReference type="CDD" id="cd00838">
    <property type="entry name" value="MPP_superfamily"/>
    <property type="match status" value="1"/>
</dbReference>
<evidence type="ECO:0000313" key="2">
    <source>
        <dbReference type="EMBL" id="MBU5335895.1"/>
    </source>
</evidence>
<protein>
    <submittedName>
        <fullName evidence="2">Metallophosphatase family protein</fullName>
    </submittedName>
</protein>
<dbReference type="Pfam" id="PF00149">
    <property type="entry name" value="Metallophos"/>
    <property type="match status" value="1"/>
</dbReference>
<comment type="caution">
    <text evidence="2">The sequence shown here is derived from an EMBL/GenBank/DDBJ whole genome shotgun (WGS) entry which is preliminary data.</text>
</comment>
<gene>
    <name evidence="2" type="ORF">KQI20_05535</name>
</gene>
<evidence type="ECO:0000313" key="3">
    <source>
        <dbReference type="Proteomes" id="UP001196301"/>
    </source>
</evidence>
<organism evidence="2 3">
    <name type="scientific">Intestinibacter bartlettii</name>
    <dbReference type="NCBI Taxonomy" id="261299"/>
    <lineage>
        <taxon>Bacteria</taxon>
        <taxon>Bacillati</taxon>
        <taxon>Bacillota</taxon>
        <taxon>Clostridia</taxon>
        <taxon>Peptostreptococcales</taxon>
        <taxon>Peptostreptococcaceae</taxon>
        <taxon>Intestinibacter</taxon>
    </lineage>
</organism>
<dbReference type="RefSeq" id="WP_216569030.1">
    <property type="nucleotide sequence ID" value="NZ_JAHLOQ010000011.1"/>
</dbReference>
<sequence>MIYITGDCHGDYTRFNTENFPEQKHMTKDDFVIVCGDFGFWTPSKEQEKKLKWLSEKPFTTLFVDGNHECFDELYNFPIEEFCGGKVHFVKDSIIHLMRGQVFDLNGVKIFTFGGAKTDDMQAGVLDPSDPHFKLKKRKLDKEGAKYRIKHVSWWKDEMPNKYEYQYGLDNLEKHNWKVDYVITHCCPSSIQKVICDSEYKDNELTDYLDEIKTGLSYKNWIFGHYHDNKMINDKDILIYEQIIRIL</sequence>
<reference evidence="2 3" key="1">
    <citation type="submission" date="2021-06" db="EMBL/GenBank/DDBJ databases">
        <authorList>
            <person name="Sun Q."/>
            <person name="Li D."/>
        </authorList>
    </citation>
    <scope>NUCLEOTIDE SEQUENCE [LARGE SCALE GENOMIC DNA]</scope>
    <source>
        <strain evidence="2 3">N19</strain>
    </source>
</reference>